<dbReference type="RefSeq" id="XP_031060259.1">
    <property type="nucleotide sequence ID" value="XM_031210008.1"/>
</dbReference>
<protein>
    <submittedName>
        <fullName evidence="1">Uncharacterized protein</fullName>
    </submittedName>
</protein>
<proteinExistence type="predicted"/>
<accession>X0KMW2</accession>
<sequence length="106" mass="12141">MSLLSRYFSLETNRRPFSFILLMDIDKAIDEIDAESGCENDTPVIEKKLIVPAKRIQALEDQRTTQQNKMNNLESRLDRTTVLCTSLFCINIAISGVMLLKFISKQ</sequence>
<name>X0KMW2_FUSO5</name>
<gene>
    <name evidence="1" type="ORF">FOIG_09726</name>
</gene>
<dbReference type="GeneID" id="42034901"/>
<evidence type="ECO:0000313" key="1">
    <source>
        <dbReference type="EMBL" id="EXL98169.1"/>
    </source>
</evidence>
<reference evidence="1" key="2">
    <citation type="submission" date="2012-05" db="EMBL/GenBank/DDBJ databases">
        <title>The Genome Annotation of Fusarium oxysporum II5.</title>
        <authorList>
            <consortium name="The Broad Institute Genomics Platform"/>
            <person name="Ma L.-J."/>
            <person name="Corby-Kistler H."/>
            <person name="Broz K."/>
            <person name="Gale L.R."/>
            <person name="Jonkers W."/>
            <person name="O'Donnell K."/>
            <person name="Ploetz R."/>
            <person name="Steinberg C."/>
            <person name="Schwartz D.C."/>
            <person name="VanEtten H."/>
            <person name="Zhou S."/>
            <person name="Young S.K."/>
            <person name="Zeng Q."/>
            <person name="Gargeya S."/>
            <person name="Fitzgerald M."/>
            <person name="Abouelleil A."/>
            <person name="Alvarado L."/>
            <person name="Chapman S.B."/>
            <person name="Gainer-Dewar J."/>
            <person name="Goldberg J."/>
            <person name="Griggs A."/>
            <person name="Gujja S."/>
            <person name="Hansen M."/>
            <person name="Howarth C."/>
            <person name="Imamovic A."/>
            <person name="Ireland A."/>
            <person name="Larimer J."/>
            <person name="McCowan C."/>
            <person name="Murphy C."/>
            <person name="Pearson M."/>
            <person name="Poon T.W."/>
            <person name="Priest M."/>
            <person name="Roberts A."/>
            <person name="Saif S."/>
            <person name="Shea T."/>
            <person name="Sykes S."/>
            <person name="Wortman J."/>
            <person name="Nusbaum C."/>
            <person name="Birren B."/>
        </authorList>
    </citation>
    <scope>NUCLEOTIDE SEQUENCE</scope>
    <source>
        <strain evidence="1">54006</strain>
    </source>
</reference>
<dbReference type="EMBL" id="JH658287">
    <property type="protein sequence ID" value="EXL98169.1"/>
    <property type="molecule type" value="Genomic_DNA"/>
</dbReference>
<dbReference type="AlphaFoldDB" id="X0KMW2"/>
<dbReference type="VEuPathDB" id="FungiDB:FOIG_09726"/>
<reference evidence="1" key="1">
    <citation type="submission" date="2011-11" db="EMBL/GenBank/DDBJ databases">
        <title>The Genome Sequence of Fusarium oxysporum II5.</title>
        <authorList>
            <consortium name="The Broad Institute Genome Sequencing Platform"/>
            <person name="Ma L.-J."/>
            <person name="Gale L.R."/>
            <person name="Schwartz D.C."/>
            <person name="Zhou S."/>
            <person name="Corby-Kistler H."/>
            <person name="Young S.K."/>
            <person name="Zeng Q."/>
            <person name="Gargeya S."/>
            <person name="Fitzgerald M."/>
            <person name="Haas B."/>
            <person name="Abouelleil A."/>
            <person name="Alvarado L."/>
            <person name="Arachchi H.M."/>
            <person name="Berlin A."/>
            <person name="Brown A."/>
            <person name="Chapman S.B."/>
            <person name="Chen Z."/>
            <person name="Dunbar C."/>
            <person name="Freedman E."/>
            <person name="Gearin G."/>
            <person name="Goldberg J."/>
            <person name="Griggs A."/>
            <person name="Gujja S."/>
            <person name="Heiman D."/>
            <person name="Howarth C."/>
            <person name="Larson L."/>
            <person name="Lui A."/>
            <person name="MacDonald P.J.P."/>
            <person name="Montmayeur A."/>
            <person name="Murphy C."/>
            <person name="Neiman D."/>
            <person name="Pearson M."/>
            <person name="Priest M."/>
            <person name="Roberts A."/>
            <person name="Saif S."/>
            <person name="Shea T."/>
            <person name="Shenoy N."/>
            <person name="Sisk P."/>
            <person name="Stolte C."/>
            <person name="Sykes S."/>
            <person name="Wortman J."/>
            <person name="Nusbaum C."/>
            <person name="Birren B."/>
        </authorList>
    </citation>
    <scope>NUCLEOTIDE SEQUENCE [LARGE SCALE GENOMIC DNA]</scope>
    <source>
        <strain evidence="1">54006</strain>
    </source>
</reference>
<dbReference type="Proteomes" id="UP000030685">
    <property type="component" value="Unassembled WGS sequence"/>
</dbReference>
<organism evidence="1">
    <name type="scientific">Fusarium odoratissimum (strain NRRL 54006)</name>
    <dbReference type="NCBI Taxonomy" id="1089451"/>
    <lineage>
        <taxon>Eukaryota</taxon>
        <taxon>Fungi</taxon>
        <taxon>Dikarya</taxon>
        <taxon>Ascomycota</taxon>
        <taxon>Pezizomycotina</taxon>
        <taxon>Sordariomycetes</taxon>
        <taxon>Hypocreomycetidae</taxon>
        <taxon>Hypocreales</taxon>
        <taxon>Nectriaceae</taxon>
        <taxon>Fusarium</taxon>
        <taxon>Fusarium oxysporum species complex</taxon>
        <taxon>Fusarium oxysporum f. sp. cubense (strain race 4)</taxon>
    </lineage>
</organism>
<dbReference type="HOGENOM" id="CLU_2359835_0_0_1"/>